<dbReference type="EMBL" id="JAOZFE010000003">
    <property type="protein sequence ID" value="MCW0953192.1"/>
    <property type="molecule type" value="Genomic_DNA"/>
</dbReference>
<evidence type="ECO:0000313" key="1">
    <source>
        <dbReference type="EMBL" id="MCW0953192.1"/>
    </source>
</evidence>
<comment type="caution">
    <text evidence="1">The sequence shown here is derived from an EMBL/GenBank/DDBJ whole genome shotgun (WGS) entry which is preliminary data.</text>
</comment>
<protein>
    <submittedName>
        <fullName evidence="1">HK97 gp10 family phage protein</fullName>
    </submittedName>
</protein>
<name>A0ABT3E4P7_9LACO</name>
<organism evidence="1 2">
    <name type="scientific">Weissella ceti</name>
    <dbReference type="NCBI Taxonomy" id="759620"/>
    <lineage>
        <taxon>Bacteria</taxon>
        <taxon>Bacillati</taxon>
        <taxon>Bacillota</taxon>
        <taxon>Bacilli</taxon>
        <taxon>Lactobacillales</taxon>
        <taxon>Lactobacillaceae</taxon>
        <taxon>Weissella</taxon>
    </lineage>
</organism>
<dbReference type="RefSeq" id="WP_213409614.1">
    <property type="nucleotide sequence ID" value="NZ_CP074441.1"/>
</dbReference>
<gene>
    <name evidence="1" type="ORF">OIT44_03775</name>
</gene>
<sequence length="139" mass="15415">MSKFGSFDTKEFEKFVAEFENKANGEAIVREVEQVMTKTAGVALNKVKRKTPVDSGTLRRNWKAGNIKRSGKSLSVEISNNTEHAPYIENGHRIVRGGKTVGFQKGHFMLKTTVDEVNDSWGRTLGKSLDDTLREALGG</sequence>
<dbReference type="Proteomes" id="UP001526225">
    <property type="component" value="Unassembled WGS sequence"/>
</dbReference>
<keyword evidence="2" id="KW-1185">Reference proteome</keyword>
<dbReference type="InterPro" id="IPR010064">
    <property type="entry name" value="HK97-gp10_tail"/>
</dbReference>
<reference evidence="1 2" key="1">
    <citation type="submission" date="2022-10" db="EMBL/GenBank/DDBJ databases">
        <title>Weissella fermenti sp. nov., isolated from fermented cabbage.</title>
        <authorList>
            <person name="Lee J.K."/>
            <person name="Baek J.H."/>
            <person name="Choi D.G."/>
            <person name="Kim J.M."/>
            <person name="Jeon C.O."/>
        </authorList>
    </citation>
    <scope>NUCLEOTIDE SEQUENCE [LARGE SCALE GENOMIC DNA]</scope>
    <source>
        <strain evidence="1 2">KACC 18534</strain>
    </source>
</reference>
<dbReference type="Pfam" id="PF04883">
    <property type="entry name" value="HK97-gp10_like"/>
    <property type="match status" value="1"/>
</dbReference>
<proteinExistence type="predicted"/>
<evidence type="ECO:0000313" key="2">
    <source>
        <dbReference type="Proteomes" id="UP001526225"/>
    </source>
</evidence>
<accession>A0ABT3E4P7</accession>